<feature type="transmembrane region" description="Helical" evidence="1">
    <location>
        <begin position="194"/>
        <end position="211"/>
    </location>
</feature>
<feature type="transmembrane region" description="Helical" evidence="1">
    <location>
        <begin position="86"/>
        <end position="107"/>
    </location>
</feature>
<dbReference type="OrthoDB" id="691348at2759"/>
<feature type="transmembrane region" description="Helical" evidence="1">
    <location>
        <begin position="57"/>
        <end position="74"/>
    </location>
</feature>
<keyword evidence="1" id="KW-0812">Transmembrane</keyword>
<evidence type="ECO:0000256" key="1">
    <source>
        <dbReference type="SAM" id="Phobius"/>
    </source>
</evidence>
<organism evidence="2 3">
    <name type="scientific">Miscanthus lutarioriparius</name>
    <dbReference type="NCBI Taxonomy" id="422564"/>
    <lineage>
        <taxon>Eukaryota</taxon>
        <taxon>Viridiplantae</taxon>
        <taxon>Streptophyta</taxon>
        <taxon>Embryophyta</taxon>
        <taxon>Tracheophyta</taxon>
        <taxon>Spermatophyta</taxon>
        <taxon>Magnoliopsida</taxon>
        <taxon>Liliopsida</taxon>
        <taxon>Poales</taxon>
        <taxon>Poaceae</taxon>
        <taxon>PACMAD clade</taxon>
        <taxon>Panicoideae</taxon>
        <taxon>Andropogonodae</taxon>
        <taxon>Andropogoneae</taxon>
        <taxon>Saccharinae</taxon>
        <taxon>Miscanthus</taxon>
    </lineage>
</organism>
<accession>A0A811SB70</accession>
<name>A0A811SB70_9POAL</name>
<dbReference type="AlphaFoldDB" id="A0A811SB70"/>
<gene>
    <name evidence="2" type="ORF">NCGR_LOCUS62820</name>
</gene>
<keyword evidence="1" id="KW-0472">Membrane</keyword>
<sequence>MTTRGAVACSEAPREVLGAPLLLNAGEGRPAGCPTETPGASMDRDPAKMAAERAAKFIIRGPLILLGLYLFNSMREYAINYTSGDIRFSTFAAIVVAVPIAEMFCILGQTLVPPLSRPPIIGSSTPCAACGYACADSEVPTEEADDAPFLDLEKGPSRHTTVPVPAPAPAPEDATRRAAIEAALDMDAARIAKCIVRGLLVLLWVYLVDLMRRFIATHEVGEVLLFTMTPLLILAAGVSFFLCFLMERCGESILPTKSSYSAMLELD</sequence>
<feature type="transmembrane region" description="Helical" evidence="1">
    <location>
        <begin position="223"/>
        <end position="245"/>
    </location>
</feature>
<reference evidence="2" key="1">
    <citation type="submission" date="2020-10" db="EMBL/GenBank/DDBJ databases">
        <authorList>
            <person name="Han B."/>
            <person name="Lu T."/>
            <person name="Zhao Q."/>
            <person name="Huang X."/>
            <person name="Zhao Y."/>
        </authorList>
    </citation>
    <scope>NUCLEOTIDE SEQUENCE</scope>
</reference>
<protein>
    <submittedName>
        <fullName evidence="2">Uncharacterized protein</fullName>
    </submittedName>
</protein>
<keyword evidence="1" id="KW-1133">Transmembrane helix</keyword>
<dbReference type="EMBL" id="CAJGYO010000019">
    <property type="protein sequence ID" value="CAD6338722.1"/>
    <property type="molecule type" value="Genomic_DNA"/>
</dbReference>
<evidence type="ECO:0000313" key="2">
    <source>
        <dbReference type="EMBL" id="CAD6338722.1"/>
    </source>
</evidence>
<evidence type="ECO:0000313" key="3">
    <source>
        <dbReference type="Proteomes" id="UP000604825"/>
    </source>
</evidence>
<comment type="caution">
    <text evidence="2">The sequence shown here is derived from an EMBL/GenBank/DDBJ whole genome shotgun (WGS) entry which is preliminary data.</text>
</comment>
<dbReference type="Proteomes" id="UP000604825">
    <property type="component" value="Unassembled WGS sequence"/>
</dbReference>
<keyword evidence="3" id="KW-1185">Reference proteome</keyword>
<proteinExistence type="predicted"/>